<gene>
    <name evidence="2" type="ORF">HHUSO_G9196</name>
</gene>
<organism evidence="2 3">
    <name type="scientific">Huso huso</name>
    <name type="common">Beluga</name>
    <name type="synonym">Acipenser huso</name>
    <dbReference type="NCBI Taxonomy" id="61971"/>
    <lineage>
        <taxon>Eukaryota</taxon>
        <taxon>Metazoa</taxon>
        <taxon>Chordata</taxon>
        <taxon>Craniata</taxon>
        <taxon>Vertebrata</taxon>
        <taxon>Euteleostomi</taxon>
        <taxon>Actinopterygii</taxon>
        <taxon>Chondrostei</taxon>
        <taxon>Acipenseriformes</taxon>
        <taxon>Acipenseridae</taxon>
        <taxon>Huso</taxon>
    </lineage>
</organism>
<accession>A0ABR0ZU05</accession>
<keyword evidence="3" id="KW-1185">Reference proteome</keyword>
<protein>
    <submittedName>
        <fullName evidence="2">Uncharacterized protein</fullName>
    </submittedName>
</protein>
<evidence type="ECO:0000313" key="3">
    <source>
        <dbReference type="Proteomes" id="UP001369086"/>
    </source>
</evidence>
<evidence type="ECO:0000256" key="1">
    <source>
        <dbReference type="SAM" id="MobiDB-lite"/>
    </source>
</evidence>
<sequence>MDVDQSVEEATQQELKKSSLDAEELENYEEDEEEIILKMKQSLMNCPNQWFHVWNEQSAESTLLNSFFYGTWRTTSLVR</sequence>
<name>A0ABR0ZU05_HUSHU</name>
<reference evidence="2 3" key="1">
    <citation type="submission" date="2021-05" db="EMBL/GenBank/DDBJ databases">
        <authorList>
            <person name="Zahm M."/>
            <person name="Klopp C."/>
            <person name="Cabau C."/>
            <person name="Kuhl H."/>
            <person name="Suciu R."/>
            <person name="Ciorpac M."/>
            <person name="Holostenco D."/>
            <person name="Gessner J."/>
            <person name="Wuertz S."/>
            <person name="Hohne C."/>
            <person name="Stock M."/>
            <person name="Gislard M."/>
            <person name="Lluch J."/>
            <person name="Milhes M."/>
            <person name="Lampietro C."/>
            <person name="Lopez Roques C."/>
            <person name="Donnadieu C."/>
            <person name="Du K."/>
            <person name="Schartl M."/>
            <person name="Guiguen Y."/>
        </authorList>
    </citation>
    <scope>NUCLEOTIDE SEQUENCE [LARGE SCALE GENOMIC DNA]</scope>
    <source>
        <strain evidence="2">Hh-F2</strain>
        <tissue evidence="2">Blood</tissue>
    </source>
</reference>
<proteinExistence type="predicted"/>
<dbReference type="EMBL" id="JAHFZB010000007">
    <property type="protein sequence ID" value="KAK6487885.1"/>
    <property type="molecule type" value="Genomic_DNA"/>
</dbReference>
<comment type="caution">
    <text evidence="2">The sequence shown here is derived from an EMBL/GenBank/DDBJ whole genome shotgun (WGS) entry which is preliminary data.</text>
</comment>
<dbReference type="Proteomes" id="UP001369086">
    <property type="component" value="Unassembled WGS sequence"/>
</dbReference>
<evidence type="ECO:0000313" key="2">
    <source>
        <dbReference type="EMBL" id="KAK6487885.1"/>
    </source>
</evidence>
<feature type="region of interest" description="Disordered" evidence="1">
    <location>
        <begin position="1"/>
        <end position="26"/>
    </location>
</feature>